<feature type="compositionally biased region" description="Basic and acidic residues" evidence="1">
    <location>
        <begin position="1"/>
        <end position="33"/>
    </location>
</feature>
<feature type="compositionally biased region" description="Basic and acidic residues" evidence="1">
    <location>
        <begin position="527"/>
        <end position="536"/>
    </location>
</feature>
<feature type="compositionally biased region" description="Polar residues" evidence="1">
    <location>
        <begin position="179"/>
        <end position="193"/>
    </location>
</feature>
<sequence>MPIGDSEPRFRVGSDTMRYDDLRDEDCGTERDGNPTLMDLARSESSGSLFVATQRPDSPRASRGNTGRMVYSPIATRLQENAMSGGRGDGTHSLSTLRSIAASHRHRTGSHVAPVSVSKGSPPSQALQSLARAATQDGEERGSRNYLLDVTRVLRSGNGTYHQSGRGRERERGRGSTPLRGSTRSTPLGTPTLGQRERDRDTVAERGSFSQWMQSPPSNRSVRASSSPRSIHSGSPASRVCLSPKETSVLTEGAIARMRQSKRAYHATYDAGPSPMMSRQGSYGILGSPAPSPTQGEREISRGRDREREVSRGREREMVSQSVRGGLVSPTERGRERGRERERERKSPSSSPIPCLPVPHAHTDAHTYRQRERTAMDTHSPIHAGEHHTPLSIAVPVSPAAGTDSLLSGSTQKYLGPRTPDNQSRVPSMSTHSTSHFTQSPRASLTASQFAASRAGRTPKYPLQCTMQSVILDRVEKKCHTVYAERFLNKDPSSMPKPGTVPDTEGIDLEHVDRSCPSHPDYMLPPDVERGRDRTKGRVRELKAVARAQDKKYQVLRYYEGDEVLYR</sequence>
<feature type="compositionally biased region" description="Basic and acidic residues" evidence="1">
    <location>
        <begin position="332"/>
        <end position="347"/>
    </location>
</feature>
<name>A0A9K3CT54_9EUKA</name>
<feature type="compositionally biased region" description="Basic and acidic residues" evidence="1">
    <location>
        <begin position="195"/>
        <end position="204"/>
    </location>
</feature>
<evidence type="ECO:0000313" key="2">
    <source>
        <dbReference type="EMBL" id="GIQ82442.1"/>
    </source>
</evidence>
<feature type="region of interest" description="Disordered" evidence="1">
    <location>
        <begin position="1"/>
        <end position="70"/>
    </location>
</feature>
<dbReference type="EMBL" id="BDIP01000696">
    <property type="protein sequence ID" value="GIQ82442.1"/>
    <property type="molecule type" value="Genomic_DNA"/>
</dbReference>
<feature type="compositionally biased region" description="Polar residues" evidence="1">
    <location>
        <begin position="420"/>
        <end position="444"/>
    </location>
</feature>
<organism evidence="2 3">
    <name type="scientific">Kipferlia bialata</name>
    <dbReference type="NCBI Taxonomy" id="797122"/>
    <lineage>
        <taxon>Eukaryota</taxon>
        <taxon>Metamonada</taxon>
        <taxon>Carpediemonas-like organisms</taxon>
        <taxon>Kipferlia</taxon>
    </lineage>
</organism>
<feature type="compositionally biased region" description="Basic and acidic residues" evidence="1">
    <location>
        <begin position="296"/>
        <end position="318"/>
    </location>
</feature>
<protein>
    <submittedName>
        <fullName evidence="2">Uncharacterized protein</fullName>
    </submittedName>
</protein>
<dbReference type="Proteomes" id="UP000265618">
    <property type="component" value="Unassembled WGS sequence"/>
</dbReference>
<feature type="compositionally biased region" description="Basic and acidic residues" evidence="1">
    <location>
        <begin position="361"/>
        <end position="376"/>
    </location>
</feature>
<gene>
    <name evidence="2" type="ORF">KIPB_003581</name>
</gene>
<feature type="region of interest" description="Disordered" evidence="1">
    <location>
        <begin position="103"/>
        <end position="245"/>
    </location>
</feature>
<feature type="compositionally biased region" description="Low complexity" evidence="1">
    <location>
        <begin position="215"/>
        <end position="238"/>
    </location>
</feature>
<comment type="caution">
    <text evidence="2">The sequence shown here is derived from an EMBL/GenBank/DDBJ whole genome shotgun (WGS) entry which is preliminary data.</text>
</comment>
<dbReference type="AlphaFoldDB" id="A0A9K3CT54"/>
<reference evidence="2 3" key="1">
    <citation type="journal article" date="2018" name="PLoS ONE">
        <title>The draft genome of Kipferlia bialata reveals reductive genome evolution in fornicate parasites.</title>
        <authorList>
            <person name="Tanifuji G."/>
            <person name="Takabayashi S."/>
            <person name="Kume K."/>
            <person name="Takagi M."/>
            <person name="Nakayama T."/>
            <person name="Kamikawa R."/>
            <person name="Inagaki Y."/>
            <person name="Hashimoto T."/>
        </authorList>
    </citation>
    <scope>NUCLEOTIDE SEQUENCE [LARGE SCALE GENOMIC DNA]</scope>
    <source>
        <strain evidence="2">NY0173</strain>
    </source>
</reference>
<proteinExistence type="predicted"/>
<accession>A0A9K3CT54</accession>
<feature type="compositionally biased region" description="Polar residues" evidence="1">
    <location>
        <begin position="118"/>
        <end position="128"/>
    </location>
</feature>
<feature type="region of interest" description="Disordered" evidence="1">
    <location>
        <begin position="268"/>
        <end position="386"/>
    </location>
</feature>
<evidence type="ECO:0000313" key="3">
    <source>
        <dbReference type="Proteomes" id="UP000265618"/>
    </source>
</evidence>
<evidence type="ECO:0000256" key="1">
    <source>
        <dbReference type="SAM" id="MobiDB-lite"/>
    </source>
</evidence>
<feature type="region of interest" description="Disordered" evidence="1">
    <location>
        <begin position="515"/>
        <end position="536"/>
    </location>
</feature>
<keyword evidence="3" id="KW-1185">Reference proteome</keyword>
<feature type="region of interest" description="Disordered" evidence="1">
    <location>
        <begin position="402"/>
        <end position="444"/>
    </location>
</feature>